<dbReference type="GO" id="GO:0003700">
    <property type="term" value="F:DNA-binding transcription factor activity"/>
    <property type="evidence" value="ECO:0007669"/>
    <property type="project" value="InterPro"/>
</dbReference>
<dbReference type="InterPro" id="IPR000551">
    <property type="entry name" value="MerR-type_HTH_dom"/>
</dbReference>
<evidence type="ECO:0000256" key="1">
    <source>
        <dbReference type="ARBA" id="ARBA00022491"/>
    </source>
</evidence>
<name>A0A1I1NXD8_9CLOT</name>
<dbReference type="SUPFAM" id="SSF53335">
    <property type="entry name" value="S-adenosyl-L-methionine-dependent methyltransferases"/>
    <property type="match status" value="1"/>
</dbReference>
<dbReference type="SMART" id="SM00422">
    <property type="entry name" value="HTH_MERR"/>
    <property type="match status" value="1"/>
</dbReference>
<dbReference type="GO" id="GO:0008757">
    <property type="term" value="F:S-adenosylmethionine-dependent methyltransferase activity"/>
    <property type="evidence" value="ECO:0007669"/>
    <property type="project" value="InterPro"/>
</dbReference>
<dbReference type="InterPro" id="IPR029063">
    <property type="entry name" value="SAM-dependent_MTases_sf"/>
</dbReference>
<dbReference type="Pfam" id="PF08241">
    <property type="entry name" value="Methyltransf_11"/>
    <property type="match status" value="1"/>
</dbReference>
<sequence>MSNVYNINEVAKIFNITTNKIRYYEKKGLIEPLRDIDNEYRKFNDEDIIKLQSILLYRSIGLSIKHIKDILNNSSNNNYLNHFNNQYEIVNSEIHKLTDIRKSIGKILDNIYEADDCSIDNNILHIIKHADELNKIRDNWKDKWDFDNWATSYDNDVLEDRGALKIYKNYNLILDNVYKLTIDSEINNPYILEIGVGTGNLVSKFLNNDFAIVGIDQSRKMLNVAKQKYPQLKVRLGEFLKIPYNDKCFDIIVSTYAFHHLNSMEKSIAIGEMIRVLKDNGKIIIGDLMFESKEDEERILKGLSMEQIEEINDEYYSHIDFLQDEFKKFNKILKYTRVDNFNYIIEMK</sequence>
<reference evidence="6 7" key="1">
    <citation type="submission" date="2016-10" db="EMBL/GenBank/DDBJ databases">
        <authorList>
            <person name="de Groot N.N."/>
        </authorList>
    </citation>
    <scope>NUCLEOTIDE SEQUENCE [LARGE SCALE GENOMIC DNA]</scope>
    <source>
        <strain evidence="6 7">DSM 12992</strain>
    </source>
</reference>
<evidence type="ECO:0000313" key="6">
    <source>
        <dbReference type="EMBL" id="SFD02361.1"/>
    </source>
</evidence>
<dbReference type="PANTHER" id="PTHR30204">
    <property type="entry name" value="REDOX-CYCLING DRUG-SENSING TRANSCRIPTIONAL ACTIVATOR SOXR"/>
    <property type="match status" value="1"/>
</dbReference>
<keyword evidence="1" id="KW-0678">Repressor</keyword>
<keyword evidence="7" id="KW-1185">Reference proteome</keyword>
<dbReference type="GO" id="GO:0003677">
    <property type="term" value="F:DNA binding"/>
    <property type="evidence" value="ECO:0007669"/>
    <property type="project" value="UniProtKB-KW"/>
</dbReference>
<dbReference type="STRING" id="119641.SAMN05421842_11743"/>
<dbReference type="PANTHER" id="PTHR30204:SF69">
    <property type="entry name" value="MERR-FAMILY TRANSCRIPTIONAL REGULATOR"/>
    <property type="match status" value="1"/>
</dbReference>
<organism evidence="6 7">
    <name type="scientific">Clostridium uliginosum</name>
    <dbReference type="NCBI Taxonomy" id="119641"/>
    <lineage>
        <taxon>Bacteria</taxon>
        <taxon>Bacillati</taxon>
        <taxon>Bacillota</taxon>
        <taxon>Clostridia</taxon>
        <taxon>Eubacteriales</taxon>
        <taxon>Clostridiaceae</taxon>
        <taxon>Clostridium</taxon>
    </lineage>
</organism>
<keyword evidence="3 6" id="KW-0238">DNA-binding</keyword>
<dbReference type="SUPFAM" id="SSF46955">
    <property type="entry name" value="Putative DNA-binding domain"/>
    <property type="match status" value="1"/>
</dbReference>
<dbReference type="Proteomes" id="UP000199263">
    <property type="component" value="Unassembled WGS sequence"/>
</dbReference>
<evidence type="ECO:0000256" key="4">
    <source>
        <dbReference type="ARBA" id="ARBA00023163"/>
    </source>
</evidence>
<dbReference type="CDD" id="cd02440">
    <property type="entry name" value="AdoMet_MTases"/>
    <property type="match status" value="1"/>
</dbReference>
<dbReference type="CDD" id="cd00592">
    <property type="entry name" value="HTH_MerR-like"/>
    <property type="match status" value="1"/>
</dbReference>
<dbReference type="PROSITE" id="PS50937">
    <property type="entry name" value="HTH_MERR_2"/>
    <property type="match status" value="1"/>
</dbReference>
<protein>
    <submittedName>
        <fullName evidence="6">DNA-binding transcriptional regulator, MerR family</fullName>
    </submittedName>
</protein>
<keyword evidence="4" id="KW-0804">Transcription</keyword>
<dbReference type="Gene3D" id="1.10.1660.10">
    <property type="match status" value="1"/>
</dbReference>
<gene>
    <name evidence="6" type="ORF">SAMN05421842_11743</name>
</gene>
<dbReference type="AlphaFoldDB" id="A0A1I1NXD8"/>
<dbReference type="Pfam" id="PF13411">
    <property type="entry name" value="MerR_1"/>
    <property type="match status" value="1"/>
</dbReference>
<evidence type="ECO:0000313" key="7">
    <source>
        <dbReference type="Proteomes" id="UP000199263"/>
    </source>
</evidence>
<accession>A0A1I1NXD8</accession>
<dbReference type="RefSeq" id="WP_090091832.1">
    <property type="nucleotide sequence ID" value="NZ_FOMG01000017.1"/>
</dbReference>
<dbReference type="EMBL" id="FOMG01000017">
    <property type="protein sequence ID" value="SFD02361.1"/>
    <property type="molecule type" value="Genomic_DNA"/>
</dbReference>
<dbReference type="InterPro" id="IPR013216">
    <property type="entry name" value="Methyltransf_11"/>
</dbReference>
<dbReference type="OrthoDB" id="122388at2"/>
<dbReference type="Gene3D" id="3.40.50.150">
    <property type="entry name" value="Vaccinia Virus protein VP39"/>
    <property type="match status" value="1"/>
</dbReference>
<dbReference type="InterPro" id="IPR047057">
    <property type="entry name" value="MerR_fam"/>
</dbReference>
<dbReference type="InterPro" id="IPR009061">
    <property type="entry name" value="DNA-bd_dom_put_sf"/>
</dbReference>
<proteinExistence type="predicted"/>
<evidence type="ECO:0000256" key="2">
    <source>
        <dbReference type="ARBA" id="ARBA00023015"/>
    </source>
</evidence>
<feature type="domain" description="HTH merR-type" evidence="5">
    <location>
        <begin position="4"/>
        <end position="73"/>
    </location>
</feature>
<evidence type="ECO:0000256" key="3">
    <source>
        <dbReference type="ARBA" id="ARBA00023125"/>
    </source>
</evidence>
<evidence type="ECO:0000259" key="5">
    <source>
        <dbReference type="PROSITE" id="PS50937"/>
    </source>
</evidence>
<keyword evidence="2" id="KW-0805">Transcription regulation</keyword>